<organism evidence="3 4">
    <name type="scientific">Cochleicola gelatinilyticus</name>
    <dbReference type="NCBI Taxonomy" id="1763537"/>
    <lineage>
        <taxon>Bacteria</taxon>
        <taxon>Pseudomonadati</taxon>
        <taxon>Bacteroidota</taxon>
        <taxon>Flavobacteriia</taxon>
        <taxon>Flavobacteriales</taxon>
        <taxon>Flavobacteriaceae</taxon>
        <taxon>Cochleicola</taxon>
    </lineage>
</organism>
<gene>
    <name evidence="3" type="ORF">ULVI_01220</name>
</gene>
<proteinExistence type="predicted"/>
<dbReference type="EMBL" id="LRXL01000012">
    <property type="protein sequence ID" value="OAB81469.1"/>
    <property type="molecule type" value="Genomic_DNA"/>
</dbReference>
<keyword evidence="4" id="KW-1185">Reference proteome</keyword>
<feature type="chain" id="PRO_5007889216" evidence="2">
    <location>
        <begin position="21"/>
        <end position="153"/>
    </location>
</feature>
<accession>A0A167K7K4</accession>
<dbReference type="STRING" id="1763537.ULVI_01220"/>
<keyword evidence="1" id="KW-1133">Transmembrane helix</keyword>
<feature type="signal peptide" evidence="2">
    <location>
        <begin position="1"/>
        <end position="20"/>
    </location>
</feature>
<comment type="caution">
    <text evidence="3">The sequence shown here is derived from an EMBL/GenBank/DDBJ whole genome shotgun (WGS) entry which is preliminary data.</text>
</comment>
<keyword evidence="1" id="KW-0472">Membrane</keyword>
<name>A0A167K7K4_9FLAO</name>
<keyword evidence="1" id="KW-0812">Transmembrane</keyword>
<dbReference type="AlphaFoldDB" id="A0A167K7K4"/>
<protein>
    <submittedName>
        <fullName evidence="3">Uncharacterized protein</fullName>
    </submittedName>
</protein>
<feature type="transmembrane region" description="Helical" evidence="1">
    <location>
        <begin position="90"/>
        <end position="112"/>
    </location>
</feature>
<keyword evidence="2" id="KW-0732">Signal</keyword>
<evidence type="ECO:0000256" key="1">
    <source>
        <dbReference type="SAM" id="Phobius"/>
    </source>
</evidence>
<sequence>MKFSLLFIIFLVFGATSMLAQNDYLELIKTKNGKVKTIKEGKRVRVVLLDGTAYKGILNISDPNGIYINEDYAAFETIASIQRNQLFERIAGIFLISAGGLTLGIAGIVALVDTSVAGTLALSSAGLIGGGFFALLLQPKHKNSRWTYQNILE</sequence>
<evidence type="ECO:0000256" key="2">
    <source>
        <dbReference type="SAM" id="SignalP"/>
    </source>
</evidence>
<evidence type="ECO:0000313" key="3">
    <source>
        <dbReference type="EMBL" id="OAB81469.1"/>
    </source>
</evidence>
<dbReference type="Proteomes" id="UP000077013">
    <property type="component" value="Unassembled WGS sequence"/>
</dbReference>
<dbReference type="RefSeq" id="WP_068588677.1">
    <property type="nucleotide sequence ID" value="NZ_LRXL01000012.1"/>
</dbReference>
<evidence type="ECO:0000313" key="4">
    <source>
        <dbReference type="Proteomes" id="UP000077013"/>
    </source>
</evidence>
<feature type="transmembrane region" description="Helical" evidence="1">
    <location>
        <begin position="119"/>
        <end position="137"/>
    </location>
</feature>
<reference evidence="3 4" key="1">
    <citation type="submission" date="2016-02" db="EMBL/GenBank/DDBJ databases">
        <title>Ulvibacter sp. LPB0005, isolated from Thais luteostoma.</title>
        <authorList>
            <person name="Shin S.-K."/>
            <person name="Yi H."/>
        </authorList>
    </citation>
    <scope>NUCLEOTIDE SEQUENCE [LARGE SCALE GENOMIC DNA]</scope>
    <source>
        <strain evidence="3 4">LPB0005</strain>
    </source>
</reference>